<gene>
    <name evidence="9" type="ORF">RNJ44_02217</name>
</gene>
<dbReference type="InterPro" id="IPR046347">
    <property type="entry name" value="bZIP_sf"/>
</dbReference>
<dbReference type="InterPro" id="IPR036864">
    <property type="entry name" value="Zn2-C6_fun-type_DNA-bd_sf"/>
</dbReference>
<organism evidence="9 10">
    <name type="scientific">Nakaseomyces bracarensis</name>
    <dbReference type="NCBI Taxonomy" id="273131"/>
    <lineage>
        <taxon>Eukaryota</taxon>
        <taxon>Fungi</taxon>
        <taxon>Dikarya</taxon>
        <taxon>Ascomycota</taxon>
        <taxon>Saccharomycotina</taxon>
        <taxon>Saccharomycetes</taxon>
        <taxon>Saccharomycetales</taxon>
        <taxon>Saccharomycetaceae</taxon>
        <taxon>Nakaseomyces</taxon>
    </lineage>
</organism>
<evidence type="ECO:0000256" key="4">
    <source>
        <dbReference type="ARBA" id="ARBA00023125"/>
    </source>
</evidence>
<dbReference type="SUPFAM" id="SSF57701">
    <property type="entry name" value="Zn2/Cys6 DNA-binding domain"/>
    <property type="match status" value="1"/>
</dbReference>
<evidence type="ECO:0000259" key="8">
    <source>
        <dbReference type="PROSITE" id="PS50048"/>
    </source>
</evidence>
<feature type="region of interest" description="Disordered" evidence="7">
    <location>
        <begin position="701"/>
        <end position="732"/>
    </location>
</feature>
<evidence type="ECO:0000256" key="5">
    <source>
        <dbReference type="ARBA" id="ARBA00023163"/>
    </source>
</evidence>
<dbReference type="InterPro" id="IPR001138">
    <property type="entry name" value="Zn2Cys6_DnaBD"/>
</dbReference>
<keyword evidence="3" id="KW-0805">Transcription regulation</keyword>
<keyword evidence="6" id="KW-0539">Nucleus</keyword>
<feature type="compositionally biased region" description="Basic and acidic residues" evidence="7">
    <location>
        <begin position="721"/>
        <end position="732"/>
    </location>
</feature>
<dbReference type="CDD" id="cd12148">
    <property type="entry name" value="fungal_TF_MHR"/>
    <property type="match status" value="1"/>
</dbReference>
<dbReference type="Proteomes" id="UP001623330">
    <property type="component" value="Unassembled WGS sequence"/>
</dbReference>
<comment type="caution">
    <text evidence="9">The sequence shown here is derived from an EMBL/GenBank/DDBJ whole genome shotgun (WGS) entry which is preliminary data.</text>
</comment>
<feature type="compositionally biased region" description="Polar residues" evidence="7">
    <location>
        <begin position="126"/>
        <end position="141"/>
    </location>
</feature>
<keyword evidence="5" id="KW-0804">Transcription</keyword>
<accession>A0ABR4NMU1</accession>
<dbReference type="Gene3D" id="4.10.240.10">
    <property type="entry name" value="Zn(2)-C6 fungal-type DNA-binding domain"/>
    <property type="match status" value="1"/>
</dbReference>
<feature type="region of interest" description="Disordered" evidence="7">
    <location>
        <begin position="444"/>
        <end position="463"/>
    </location>
</feature>
<evidence type="ECO:0000256" key="7">
    <source>
        <dbReference type="SAM" id="MobiDB-lite"/>
    </source>
</evidence>
<evidence type="ECO:0000313" key="10">
    <source>
        <dbReference type="Proteomes" id="UP001623330"/>
    </source>
</evidence>
<feature type="region of interest" description="Disordered" evidence="7">
    <location>
        <begin position="1218"/>
        <end position="1261"/>
    </location>
</feature>
<protein>
    <submittedName>
        <fullName evidence="9">Fungal specific transcription factor domain</fullName>
    </submittedName>
</protein>
<dbReference type="SMART" id="SM00066">
    <property type="entry name" value="GAL4"/>
    <property type="match status" value="1"/>
</dbReference>
<dbReference type="CDD" id="cd00067">
    <property type="entry name" value="GAL4"/>
    <property type="match status" value="1"/>
</dbReference>
<dbReference type="EMBL" id="JBEVYD010000012">
    <property type="protein sequence ID" value="KAL3229130.1"/>
    <property type="molecule type" value="Genomic_DNA"/>
</dbReference>
<sequence>MDNRFVASPMEMPIAPRSEMDSNNNSNVSTPGDSKKVKRKRNRVPLSCTICRRRKVKCDKSRPNCDQCVKTGVAHLCHYMEQAWAEEAEKEISRDMELKQLRSKVKQLEETLSRYDSMTAVSVNNQVGESSGMNSGNSPFQRSRASSTYPTTAPSTNNNSSRNTITENSPALSGIQVKNEPTVMDVKLENESMEDAYFRSIFKKYDGDELDLTREFDMLHLKKDSGLIHLGPTHWLAIMKGDPYLKLLWKHIFTMREKLLEWSKQKKAGQLSKCPVDHSKMKLDKSTVHMHQQMLQNGNTGITNMLNQPPTGKCPVDHKALLGQSSGISSTDHKMPINQTTGKCPVDHGQMQIPNGYQQNIMNHNVLMNQNIPMSQPVNNSMTKCPVNHGSGIQNAMNSTTGMPQGILNNKNDISKCPVNHSAAIPTIDNINKDERGTNNMDTSQCPVNHGGKSARSRSVSPTLEPELKHYTKKEVTEMLRGALPPRGVTVIFINKFFEVLYQLIPIVDEVSFKTQLNTIFPQLKLYEGFKSKDKSSRCPFDHSKLSVINIHKASDYCTVGILIIMMRLIWLQLPPNTAIFSTSSDVKVKLTNDERYLVDFEIPTDIIDLVKTHLIEFDEISSISNTNVTLNTIQFAIFYRMILLSNTSSANMSTTNISMNNDNETHQGLLSSIVQMSFSCGLHRDPDNFPQLATVFPTQMNESMSTTPETKPTKLNSKKSKNDAKNNQKKGKEAVIERYKHTWRKLWYYIISLDIQQSFSLGTPRLLRNLKDFSDTKLPAASKIDYKNDIKELVIVKNFTLVFKVDLCIMAVLNHILNLSIARSLKKKDLDSLINSLSTLVNGERNINEVLNDLIDQHLLSASEIVSMNMQENLLFDHLQKNKNDDGKDTVLYGLPTMQELYITNNITPKDPTLMGTNNNSLNNNNSTRKFENNDSSRNPLLYSKHLTLMTLLYIMNYILFTRYEPLGESDPDTIMITKFYAQETLDHSIRCFKHSMLFFENVNKPMFKTASVLLLPQCLDVCHRSLQFFICLILRIKCGNVTGSGGGQCPFFTVKNDSENESENENGNKDIGSSNLNPNSENNSMDLDLDNPDFLQKTLISYISNFYVLTQKLSKSYPIAVRIMKSTGFFMTLLSDPGSKSNMNSFLPPKHPKIPSIASLLRNDGTAFLNADVSQLKRCPVYQDTIGFDTAKNTNQLLSNKSSISRFGTQLPPLRSYKPITYTSSDVRGGSSRGTSRGNSAVSSPQYPQSTQSEGPPVKRLKMQANTPQFQQYPDSNFSMGNTNVLFNFNNSNTDQFGRLPGVNMTGSPVPMPSNNPIGTPSTVGVGTPNEIENLLMANTNFAGINPSSMAEAIGINKSDPNFGLANMDFLPIDNMAFDYDAELGNIFSLENGVVNFESNEEMYKQSFQ</sequence>
<evidence type="ECO:0000256" key="1">
    <source>
        <dbReference type="ARBA" id="ARBA00022723"/>
    </source>
</evidence>
<dbReference type="SUPFAM" id="SSF57959">
    <property type="entry name" value="Leucine zipper domain"/>
    <property type="match status" value="1"/>
</dbReference>
<feature type="compositionally biased region" description="Low complexity" evidence="7">
    <location>
        <begin position="1226"/>
        <end position="1242"/>
    </location>
</feature>
<evidence type="ECO:0000313" key="9">
    <source>
        <dbReference type="EMBL" id="KAL3229130.1"/>
    </source>
</evidence>
<keyword evidence="10" id="KW-1185">Reference proteome</keyword>
<name>A0ABR4NMU1_9SACH</name>
<dbReference type="PANTHER" id="PTHR31944:SF131">
    <property type="entry name" value="HEME-RESPONSIVE ZINC FINGER TRANSCRIPTION FACTOR HAP1"/>
    <property type="match status" value="1"/>
</dbReference>
<feature type="compositionally biased region" description="Low complexity" evidence="7">
    <location>
        <begin position="143"/>
        <end position="169"/>
    </location>
</feature>
<feature type="compositionally biased region" description="Low complexity" evidence="7">
    <location>
        <begin position="1071"/>
        <end position="1085"/>
    </location>
</feature>
<dbReference type="Pfam" id="PF00172">
    <property type="entry name" value="Zn_clus"/>
    <property type="match status" value="1"/>
</dbReference>
<feature type="region of interest" description="Disordered" evidence="7">
    <location>
        <begin position="126"/>
        <end position="172"/>
    </location>
</feature>
<dbReference type="Gene3D" id="1.20.5.170">
    <property type="match status" value="1"/>
</dbReference>
<evidence type="ECO:0000256" key="3">
    <source>
        <dbReference type="ARBA" id="ARBA00023015"/>
    </source>
</evidence>
<dbReference type="InterPro" id="IPR051430">
    <property type="entry name" value="Fungal_TF_Env_Response"/>
</dbReference>
<feature type="region of interest" description="Disordered" evidence="7">
    <location>
        <begin position="1060"/>
        <end position="1085"/>
    </location>
</feature>
<feature type="domain" description="Zn(2)-C6 fungal-type" evidence="8">
    <location>
        <begin position="47"/>
        <end position="79"/>
    </location>
</feature>
<keyword evidence="4" id="KW-0238">DNA-binding</keyword>
<proteinExistence type="predicted"/>
<dbReference type="PROSITE" id="PS50048">
    <property type="entry name" value="ZN2_CY6_FUNGAL_2"/>
    <property type="match status" value="1"/>
</dbReference>
<evidence type="ECO:0000256" key="6">
    <source>
        <dbReference type="ARBA" id="ARBA00023242"/>
    </source>
</evidence>
<feature type="compositionally biased region" description="Polar residues" evidence="7">
    <location>
        <begin position="21"/>
        <end position="32"/>
    </location>
</feature>
<keyword evidence="2" id="KW-0862">Zinc</keyword>
<dbReference type="PROSITE" id="PS00463">
    <property type="entry name" value="ZN2_CY6_FUNGAL_1"/>
    <property type="match status" value="1"/>
</dbReference>
<evidence type="ECO:0000256" key="2">
    <source>
        <dbReference type="ARBA" id="ARBA00022833"/>
    </source>
</evidence>
<feature type="compositionally biased region" description="Polar residues" evidence="7">
    <location>
        <begin position="701"/>
        <end position="711"/>
    </location>
</feature>
<keyword evidence="1" id="KW-0479">Metal-binding</keyword>
<feature type="region of interest" description="Disordered" evidence="7">
    <location>
        <begin position="1"/>
        <end position="39"/>
    </location>
</feature>
<dbReference type="PANTHER" id="PTHR31944">
    <property type="entry name" value="HEME-RESPONSIVE ZINC FINGER TRANSCRIPTION FACTOR HAP1"/>
    <property type="match status" value="1"/>
</dbReference>
<reference evidence="9 10" key="1">
    <citation type="submission" date="2024-05" db="EMBL/GenBank/DDBJ databases">
        <title>Long read based assembly of the Candida bracarensis genome reveals expanded adhesin content.</title>
        <authorList>
            <person name="Marcet-Houben M."/>
            <person name="Ksiezopolska E."/>
            <person name="Gabaldon T."/>
        </authorList>
    </citation>
    <scope>NUCLEOTIDE SEQUENCE [LARGE SCALE GENOMIC DNA]</scope>
    <source>
        <strain evidence="9 10">CBM6</strain>
    </source>
</reference>
<feature type="compositionally biased region" description="Polar residues" evidence="7">
    <location>
        <begin position="1243"/>
        <end position="1256"/>
    </location>
</feature>